<feature type="domain" description="DUF7660" evidence="1">
    <location>
        <begin position="9"/>
        <end position="63"/>
    </location>
</feature>
<accession>A0A5J5KBF7</accession>
<dbReference type="Proteomes" id="UP000327011">
    <property type="component" value="Unassembled WGS sequence"/>
</dbReference>
<organism evidence="2 3">
    <name type="scientific">Microbispora cellulosiformans</name>
    <dbReference type="NCBI Taxonomy" id="2614688"/>
    <lineage>
        <taxon>Bacteria</taxon>
        <taxon>Bacillati</taxon>
        <taxon>Actinomycetota</taxon>
        <taxon>Actinomycetes</taxon>
        <taxon>Streptosporangiales</taxon>
        <taxon>Streptosporangiaceae</taxon>
        <taxon>Microbispora</taxon>
    </lineage>
</organism>
<dbReference type="AlphaFoldDB" id="A0A5J5KBF7"/>
<name>A0A5J5KBF7_9ACTN</name>
<sequence>MAEVSASPEAEEWENDTLPRFLDGLAAFVSAMDGYFRNQGLSVPDQPSWQLVGDMLAAATLYE</sequence>
<evidence type="ECO:0000259" key="1">
    <source>
        <dbReference type="Pfam" id="PF24693"/>
    </source>
</evidence>
<evidence type="ECO:0000313" key="2">
    <source>
        <dbReference type="EMBL" id="KAA9381613.1"/>
    </source>
</evidence>
<evidence type="ECO:0000313" key="3">
    <source>
        <dbReference type="Proteomes" id="UP000327011"/>
    </source>
</evidence>
<protein>
    <recommendedName>
        <fullName evidence="1">DUF7660 domain-containing protein</fullName>
    </recommendedName>
</protein>
<dbReference type="RefSeq" id="WP_150930449.1">
    <property type="nucleotide sequence ID" value="NZ_VYTZ01000001.1"/>
</dbReference>
<dbReference type="Pfam" id="PF24693">
    <property type="entry name" value="DUF7660"/>
    <property type="match status" value="1"/>
</dbReference>
<dbReference type="InterPro" id="IPR056077">
    <property type="entry name" value="DUF7660"/>
</dbReference>
<comment type="caution">
    <text evidence="2">The sequence shown here is derived from an EMBL/GenBank/DDBJ whole genome shotgun (WGS) entry which is preliminary data.</text>
</comment>
<reference evidence="2 3" key="1">
    <citation type="submission" date="2019-09" db="EMBL/GenBank/DDBJ databases">
        <title>Screening of Novel Bioactive Compounds from Soil-Associated.</title>
        <authorList>
            <person name="Gong X."/>
        </authorList>
    </citation>
    <scope>NUCLEOTIDE SEQUENCE [LARGE SCALE GENOMIC DNA]</scope>
    <source>
        <strain evidence="2 3">Gxj-6</strain>
    </source>
</reference>
<keyword evidence="3" id="KW-1185">Reference proteome</keyword>
<gene>
    <name evidence="2" type="ORF">F5972_01935</name>
</gene>
<dbReference type="EMBL" id="VYTZ01000001">
    <property type="protein sequence ID" value="KAA9381613.1"/>
    <property type="molecule type" value="Genomic_DNA"/>
</dbReference>
<proteinExistence type="predicted"/>